<name>A0A8K0QY03_9PLEO</name>
<gene>
    <name evidence="4" type="ORF">FB567DRAFT_535947</name>
</gene>
<feature type="domain" description="Zn(2)-C6 fungal-type" evidence="3">
    <location>
        <begin position="11"/>
        <end position="45"/>
    </location>
</feature>
<dbReference type="GO" id="GO:0000981">
    <property type="term" value="F:DNA-binding transcription factor activity, RNA polymerase II-specific"/>
    <property type="evidence" value="ECO:0007669"/>
    <property type="project" value="InterPro"/>
</dbReference>
<feature type="region of interest" description="Disordered" evidence="2">
    <location>
        <begin position="81"/>
        <end position="107"/>
    </location>
</feature>
<dbReference type="Gene3D" id="4.10.240.10">
    <property type="entry name" value="Zn(2)-C6 fungal-type DNA-binding domain"/>
    <property type="match status" value="1"/>
</dbReference>
<dbReference type="SMART" id="SM00066">
    <property type="entry name" value="GAL4"/>
    <property type="match status" value="1"/>
</dbReference>
<dbReference type="SUPFAM" id="SSF57701">
    <property type="entry name" value="Zn2/Cys6 DNA-binding domain"/>
    <property type="match status" value="1"/>
</dbReference>
<proteinExistence type="predicted"/>
<dbReference type="EMBL" id="JAGMVJ010000020">
    <property type="protein sequence ID" value="KAH7074983.1"/>
    <property type="molecule type" value="Genomic_DNA"/>
</dbReference>
<dbReference type="Proteomes" id="UP000813461">
    <property type="component" value="Unassembled WGS sequence"/>
</dbReference>
<evidence type="ECO:0000256" key="1">
    <source>
        <dbReference type="ARBA" id="ARBA00023242"/>
    </source>
</evidence>
<dbReference type="InterPro" id="IPR036864">
    <property type="entry name" value="Zn2-C6_fun-type_DNA-bd_sf"/>
</dbReference>
<evidence type="ECO:0000313" key="4">
    <source>
        <dbReference type="EMBL" id="KAH7074983.1"/>
    </source>
</evidence>
<evidence type="ECO:0000313" key="5">
    <source>
        <dbReference type="Proteomes" id="UP000813461"/>
    </source>
</evidence>
<comment type="caution">
    <text evidence="4">The sequence shown here is derived from an EMBL/GenBank/DDBJ whole genome shotgun (WGS) entry which is preliminary data.</text>
</comment>
<dbReference type="PROSITE" id="PS00463">
    <property type="entry name" value="ZN2_CY6_FUNGAL_1"/>
    <property type="match status" value="1"/>
</dbReference>
<dbReference type="Pfam" id="PF00172">
    <property type="entry name" value="Zn_clus"/>
    <property type="match status" value="1"/>
</dbReference>
<keyword evidence="1" id="KW-0539">Nucleus</keyword>
<dbReference type="PROSITE" id="PS50048">
    <property type="entry name" value="ZN2_CY6_FUNGAL_2"/>
    <property type="match status" value="1"/>
</dbReference>
<reference evidence="4" key="1">
    <citation type="journal article" date="2021" name="Nat. Commun.">
        <title>Genetic determinants of endophytism in the Arabidopsis root mycobiome.</title>
        <authorList>
            <person name="Mesny F."/>
            <person name="Miyauchi S."/>
            <person name="Thiergart T."/>
            <person name="Pickel B."/>
            <person name="Atanasova L."/>
            <person name="Karlsson M."/>
            <person name="Huettel B."/>
            <person name="Barry K.W."/>
            <person name="Haridas S."/>
            <person name="Chen C."/>
            <person name="Bauer D."/>
            <person name="Andreopoulos W."/>
            <person name="Pangilinan J."/>
            <person name="LaButti K."/>
            <person name="Riley R."/>
            <person name="Lipzen A."/>
            <person name="Clum A."/>
            <person name="Drula E."/>
            <person name="Henrissat B."/>
            <person name="Kohler A."/>
            <person name="Grigoriev I.V."/>
            <person name="Martin F.M."/>
            <person name="Hacquard S."/>
        </authorList>
    </citation>
    <scope>NUCLEOTIDE SEQUENCE</scope>
    <source>
        <strain evidence="4">MPI-SDFR-AT-0120</strain>
    </source>
</reference>
<accession>A0A8K0QY03</accession>
<protein>
    <recommendedName>
        <fullName evidence="3">Zn(2)-C6 fungal-type domain-containing protein</fullName>
    </recommendedName>
</protein>
<sequence>MAGTTTAIRQSCDRCRGQKLRCERDEDRDTGACTRCIRLGAQCVYSHSLPKGRPNQYFPLARSGSRGENNGSVGAVGSVRGATAAKRKAGPSLAREGPKGTSRGDGAAITATSLDTMISQPQLRNGSNGTIARIEESGTLDTLMVSAASMPFTGAPTLPWLGQWSWTDSILDDEMEDLNTLVREGSGVPMQSSIFDRELAALPGWNPPHTGGKSNLADIPQSLSQVPEVRPVIDTEMLESRNESGGSTVLTPASESKGPSAALAQLTQLSMRLHPLHSKSQTLAENAFGEANWKSKQELAVDKDVFGTLMSPLIHDACSSTSGSVSGSESPEPANLGAILQEAMYATHQLLDTMAHLQAQQQRSKGGSPPAPAPATTPSSTRSSKSGSQLSSPVVRHLISSCHGMLISIYTAVFEVLQRDADWLSPTRRTELGVDHGPLDDARLVVVVQLCAYLVYRQQAAVNAYIAPGAKPITDTAERHAGNSAANELEGEMRLGLDRLRTALSIR</sequence>
<dbReference type="InterPro" id="IPR001138">
    <property type="entry name" value="Zn2Cys6_DnaBD"/>
</dbReference>
<evidence type="ECO:0000259" key="3">
    <source>
        <dbReference type="PROSITE" id="PS50048"/>
    </source>
</evidence>
<dbReference type="CDD" id="cd00067">
    <property type="entry name" value="GAL4"/>
    <property type="match status" value="1"/>
</dbReference>
<evidence type="ECO:0000256" key="2">
    <source>
        <dbReference type="SAM" id="MobiDB-lite"/>
    </source>
</evidence>
<keyword evidence="5" id="KW-1185">Reference proteome</keyword>
<dbReference type="GO" id="GO:0008270">
    <property type="term" value="F:zinc ion binding"/>
    <property type="evidence" value="ECO:0007669"/>
    <property type="project" value="InterPro"/>
</dbReference>
<dbReference type="AlphaFoldDB" id="A0A8K0QY03"/>
<organism evidence="4 5">
    <name type="scientific">Paraphoma chrysanthemicola</name>
    <dbReference type="NCBI Taxonomy" id="798071"/>
    <lineage>
        <taxon>Eukaryota</taxon>
        <taxon>Fungi</taxon>
        <taxon>Dikarya</taxon>
        <taxon>Ascomycota</taxon>
        <taxon>Pezizomycotina</taxon>
        <taxon>Dothideomycetes</taxon>
        <taxon>Pleosporomycetidae</taxon>
        <taxon>Pleosporales</taxon>
        <taxon>Pleosporineae</taxon>
        <taxon>Phaeosphaeriaceae</taxon>
        <taxon>Paraphoma</taxon>
    </lineage>
</organism>
<feature type="compositionally biased region" description="Low complexity" evidence="2">
    <location>
        <begin position="376"/>
        <end position="389"/>
    </location>
</feature>
<dbReference type="OrthoDB" id="3946756at2759"/>
<feature type="region of interest" description="Disordered" evidence="2">
    <location>
        <begin position="357"/>
        <end position="389"/>
    </location>
</feature>